<dbReference type="InterPro" id="IPR036890">
    <property type="entry name" value="HATPase_C_sf"/>
</dbReference>
<dbReference type="Gene3D" id="1.10.287.130">
    <property type="match status" value="1"/>
</dbReference>
<dbReference type="EC" id="2.7.13.3" evidence="2"/>
<feature type="region of interest" description="Disordered" evidence="4">
    <location>
        <begin position="421"/>
        <end position="460"/>
    </location>
</feature>
<evidence type="ECO:0000256" key="4">
    <source>
        <dbReference type="SAM" id="MobiDB-lite"/>
    </source>
</evidence>
<dbReference type="SUPFAM" id="SSF47384">
    <property type="entry name" value="Homodimeric domain of signal transducing histidine kinase"/>
    <property type="match status" value="1"/>
</dbReference>
<dbReference type="GO" id="GO:0016301">
    <property type="term" value="F:kinase activity"/>
    <property type="evidence" value="ECO:0007669"/>
    <property type="project" value="UniProtKB-KW"/>
</dbReference>
<feature type="domain" description="Histidine kinase" evidence="5">
    <location>
        <begin position="207"/>
        <end position="418"/>
    </location>
</feature>
<comment type="caution">
    <text evidence="6">The sequence shown here is derived from an EMBL/GenBank/DDBJ whole genome shotgun (WGS) entry which is preliminary data.</text>
</comment>
<gene>
    <name evidence="6" type="ORF">OV287_08650</name>
</gene>
<keyword evidence="7" id="KW-1185">Reference proteome</keyword>
<dbReference type="PANTHER" id="PTHR43547:SF2">
    <property type="entry name" value="HYBRID SIGNAL TRANSDUCTION HISTIDINE KINASE C"/>
    <property type="match status" value="1"/>
</dbReference>
<dbReference type="InterPro" id="IPR005467">
    <property type="entry name" value="His_kinase_dom"/>
</dbReference>
<accession>A0ABT3ZZS4</accession>
<dbReference type="SMART" id="SM00387">
    <property type="entry name" value="HATPase_c"/>
    <property type="match status" value="1"/>
</dbReference>
<evidence type="ECO:0000256" key="1">
    <source>
        <dbReference type="ARBA" id="ARBA00000085"/>
    </source>
</evidence>
<dbReference type="PRINTS" id="PR00344">
    <property type="entry name" value="BCTRLSENSOR"/>
</dbReference>
<evidence type="ECO:0000256" key="2">
    <source>
        <dbReference type="ARBA" id="ARBA00012438"/>
    </source>
</evidence>
<dbReference type="InterPro" id="IPR003594">
    <property type="entry name" value="HATPase_dom"/>
</dbReference>
<proteinExistence type="predicted"/>
<dbReference type="Gene3D" id="3.30.450.40">
    <property type="match status" value="1"/>
</dbReference>
<dbReference type="PANTHER" id="PTHR43547">
    <property type="entry name" value="TWO-COMPONENT HISTIDINE KINASE"/>
    <property type="match status" value="1"/>
</dbReference>
<dbReference type="InterPro" id="IPR003018">
    <property type="entry name" value="GAF"/>
</dbReference>
<dbReference type="SUPFAM" id="SSF55874">
    <property type="entry name" value="ATPase domain of HSP90 chaperone/DNA topoisomerase II/histidine kinase"/>
    <property type="match status" value="1"/>
</dbReference>
<sequence length="460" mass="50515">MQTFLSMDLVTRAEEAGVSFQDALQLLDASRLLAREQDVRGIAQCVCGLVKRLVGADGVTFVLSEGELVYYAEEESPERLWKGRRFPAKHCISGWAIMNRQAAVIEDIYADPRIPIEAYRPTFVRSLAMVPIGQAQPLGSIGVYWARNHKATERELFLVEMLAEASLSALTRASLQQDVEHLRSRLAPVEGTSRGEEEPSLAQFLPVVAHDLKNPLGAISLASQSLIRRGGLGGDELLNVRRILSSVERARRLVEEVLEYARLKARGGLPLDLEDARLDDVARSVVEEARTAFPGRRIELIAEETNGTWDSLRLSEVMGNLLGNALQYGHPERPVTLRVEARDGETCVEVHNFGPVIPEELLPVLFEPFRRGRGDGRGSVGLGLFIVKQIIQAHGGHIGVRSTSEQGTSFSVHLPRCQVQPIDPPREGAVARRANPSRQPDGGWTSATVTDLEGGLAGPW</sequence>
<name>A0ABT3ZZS4_9BACT</name>
<dbReference type="Pfam" id="PF02518">
    <property type="entry name" value="HATPase_c"/>
    <property type="match status" value="1"/>
</dbReference>
<dbReference type="Gene3D" id="3.30.565.10">
    <property type="entry name" value="Histidine kinase-like ATPase, C-terminal domain"/>
    <property type="match status" value="1"/>
</dbReference>
<dbReference type="SMART" id="SM00388">
    <property type="entry name" value="HisKA"/>
    <property type="match status" value="1"/>
</dbReference>
<dbReference type="InterPro" id="IPR003661">
    <property type="entry name" value="HisK_dim/P_dom"/>
</dbReference>
<dbReference type="SUPFAM" id="SSF55781">
    <property type="entry name" value="GAF domain-like"/>
    <property type="match status" value="1"/>
</dbReference>
<evidence type="ECO:0000259" key="5">
    <source>
        <dbReference type="PROSITE" id="PS50109"/>
    </source>
</evidence>
<evidence type="ECO:0000313" key="6">
    <source>
        <dbReference type="EMBL" id="MCY1074554.1"/>
    </source>
</evidence>
<dbReference type="EMBL" id="JAPNKA010000001">
    <property type="protein sequence ID" value="MCY1074554.1"/>
    <property type="molecule type" value="Genomic_DNA"/>
</dbReference>
<evidence type="ECO:0000256" key="3">
    <source>
        <dbReference type="ARBA" id="ARBA00022553"/>
    </source>
</evidence>
<dbReference type="Pfam" id="PF13185">
    <property type="entry name" value="GAF_2"/>
    <property type="match status" value="1"/>
</dbReference>
<dbReference type="InterPro" id="IPR029016">
    <property type="entry name" value="GAF-like_dom_sf"/>
</dbReference>
<dbReference type="Proteomes" id="UP001207654">
    <property type="component" value="Unassembled WGS sequence"/>
</dbReference>
<dbReference type="InterPro" id="IPR004358">
    <property type="entry name" value="Sig_transdc_His_kin-like_C"/>
</dbReference>
<comment type="catalytic activity">
    <reaction evidence="1">
        <text>ATP + protein L-histidine = ADP + protein N-phospho-L-histidine.</text>
        <dbReference type="EC" id="2.7.13.3"/>
    </reaction>
</comment>
<dbReference type="Pfam" id="PF00512">
    <property type="entry name" value="HisKA"/>
    <property type="match status" value="1"/>
</dbReference>
<reference evidence="6 7" key="1">
    <citation type="submission" date="2022-11" db="EMBL/GenBank/DDBJ databases">
        <title>Minimal conservation of predation-associated metabolite biosynthetic gene clusters underscores biosynthetic potential of Myxococcota including descriptions for ten novel species: Archangium lansinium sp. nov., Myxococcus landrumus sp. nov., Nannocystis bai.</title>
        <authorList>
            <person name="Ahearne A."/>
            <person name="Stevens C."/>
            <person name="Phillips K."/>
        </authorList>
    </citation>
    <scope>NUCLEOTIDE SEQUENCE [LARGE SCALE GENOMIC DNA]</scope>
    <source>
        <strain evidence="6 7">MIWBW</strain>
    </source>
</reference>
<protein>
    <recommendedName>
        <fullName evidence="2">histidine kinase</fullName>
        <ecNumber evidence="2">2.7.13.3</ecNumber>
    </recommendedName>
</protein>
<dbReference type="InterPro" id="IPR036097">
    <property type="entry name" value="HisK_dim/P_sf"/>
</dbReference>
<dbReference type="CDD" id="cd00075">
    <property type="entry name" value="HATPase"/>
    <property type="match status" value="1"/>
</dbReference>
<dbReference type="CDD" id="cd00082">
    <property type="entry name" value="HisKA"/>
    <property type="match status" value="1"/>
</dbReference>
<keyword evidence="3" id="KW-0597">Phosphoprotein</keyword>
<evidence type="ECO:0000313" key="7">
    <source>
        <dbReference type="Proteomes" id="UP001207654"/>
    </source>
</evidence>
<organism evidence="6 7">
    <name type="scientific">Archangium lansingense</name>
    <dbReference type="NCBI Taxonomy" id="2995310"/>
    <lineage>
        <taxon>Bacteria</taxon>
        <taxon>Pseudomonadati</taxon>
        <taxon>Myxococcota</taxon>
        <taxon>Myxococcia</taxon>
        <taxon>Myxococcales</taxon>
        <taxon>Cystobacterineae</taxon>
        <taxon>Archangiaceae</taxon>
        <taxon>Archangium</taxon>
    </lineage>
</organism>
<keyword evidence="6" id="KW-0808">Transferase</keyword>
<keyword evidence="6" id="KW-0418">Kinase</keyword>
<dbReference type="RefSeq" id="WP_267533516.1">
    <property type="nucleotide sequence ID" value="NZ_JAPNKA010000001.1"/>
</dbReference>
<dbReference type="PROSITE" id="PS50109">
    <property type="entry name" value="HIS_KIN"/>
    <property type="match status" value="1"/>
</dbReference>
<dbReference type="SMART" id="SM00065">
    <property type="entry name" value="GAF"/>
    <property type="match status" value="1"/>
</dbReference>